<dbReference type="RefSeq" id="XP_502462.1">
    <property type="nucleotide sequence ID" value="XM_502462.1"/>
</dbReference>
<keyword evidence="3" id="KW-0732">Signal</keyword>
<dbReference type="InterPro" id="IPR051236">
    <property type="entry name" value="HAT_RTT109-like"/>
</dbReference>
<evidence type="ECO:0000313" key="4">
    <source>
        <dbReference type="EMBL" id="AOW03645.1"/>
    </source>
</evidence>
<proteinExistence type="inferred from homology"/>
<reference evidence="5 7" key="2">
    <citation type="submission" date="2018-07" db="EMBL/GenBank/DDBJ databases">
        <title>Draft Genome Assemblies for Five Robust Yarrowia lipolytica Strains Exhibiting High Lipid Production and Pentose Sugar Utilization and Sugar Alcohol Secretion from Undetoxified Lignocellulosic Biomass Hydrolysates.</title>
        <authorList>
            <consortium name="DOE Joint Genome Institute"/>
            <person name="Walker C."/>
            <person name="Ryu S."/>
            <person name="Na H."/>
            <person name="Zane M."/>
            <person name="LaButti K."/>
            <person name="Lipzen A."/>
            <person name="Haridas S."/>
            <person name="Barry K."/>
            <person name="Grigoriev I.V."/>
            <person name="Quarterman J."/>
            <person name="Slininger P."/>
            <person name="Dien B."/>
            <person name="Trinh C.T."/>
        </authorList>
    </citation>
    <scope>NUCLEOTIDE SEQUENCE [LARGE SCALE GENOMIC DNA]</scope>
    <source>
        <strain evidence="5 7">YB392</strain>
    </source>
</reference>
<organism evidence="4 6">
    <name type="scientific">Yarrowia lipolytica</name>
    <name type="common">Candida lipolytica</name>
    <dbReference type="NCBI Taxonomy" id="4952"/>
    <lineage>
        <taxon>Eukaryota</taxon>
        <taxon>Fungi</taxon>
        <taxon>Dikarya</taxon>
        <taxon>Ascomycota</taxon>
        <taxon>Saccharomycotina</taxon>
        <taxon>Dipodascomycetes</taxon>
        <taxon>Dipodascales</taxon>
        <taxon>Dipodascales incertae sedis</taxon>
        <taxon>Yarrowia</taxon>
    </lineage>
</organism>
<feature type="signal peptide" evidence="3">
    <location>
        <begin position="1"/>
        <end position="15"/>
    </location>
</feature>
<dbReference type="PANTHER" id="PTHR31571:SF1">
    <property type="entry name" value="ALTERED INHERITANCE OF MITOCHONDRIA PROTEIN 6"/>
    <property type="match status" value="1"/>
</dbReference>
<evidence type="ECO:0000313" key="5">
    <source>
        <dbReference type="EMBL" id="RDW22720.1"/>
    </source>
</evidence>
<dbReference type="OrthoDB" id="4153866at2759"/>
<dbReference type="Proteomes" id="UP000256601">
    <property type="component" value="Unassembled WGS sequence"/>
</dbReference>
<dbReference type="GO" id="GO:0008081">
    <property type="term" value="F:phosphoric diester hydrolase activity"/>
    <property type="evidence" value="ECO:0007669"/>
    <property type="project" value="InterPro"/>
</dbReference>
<gene>
    <name evidence="5" type="ORF">B0I71DRAFT_137118</name>
    <name evidence="4" type="ORF">YALI1_D07549g</name>
</gene>
<evidence type="ECO:0000256" key="1">
    <source>
        <dbReference type="ARBA" id="ARBA00008858"/>
    </source>
</evidence>
<dbReference type="GO" id="GO:0006629">
    <property type="term" value="P:lipid metabolic process"/>
    <property type="evidence" value="ECO:0007669"/>
    <property type="project" value="InterPro"/>
</dbReference>
<dbReference type="OMA" id="HWGCTGV"/>
<dbReference type="AlphaFoldDB" id="A0A1H6PV12"/>
<dbReference type="eggNOG" id="ENOG502RXNI">
    <property type="taxonomic scope" value="Eukaryota"/>
</dbReference>
<dbReference type="KEGG" id="yli:2911043"/>
<name>A0A1H6PV12_YARLL</name>
<reference evidence="4 6" key="1">
    <citation type="journal article" date="2016" name="PLoS ONE">
        <title>Sequence Assembly of Yarrowia lipolytica Strain W29/CLIB89 Shows Transposable Element Diversity.</title>
        <authorList>
            <person name="Magnan C."/>
            <person name="Yu J."/>
            <person name="Chang I."/>
            <person name="Jahn E."/>
            <person name="Kanomata Y."/>
            <person name="Wu J."/>
            <person name="Zeller M."/>
            <person name="Oakes M."/>
            <person name="Baldi P."/>
            <person name="Sandmeyer S."/>
        </authorList>
    </citation>
    <scope>NUCLEOTIDE SEQUENCE [LARGE SCALE GENOMIC DNA]</scope>
    <source>
        <strain evidence="4">CLIB89</strain>
        <strain evidence="6">CLIB89(W29)</strain>
    </source>
</reference>
<dbReference type="Proteomes" id="UP000182444">
    <property type="component" value="Chromosome 1D"/>
</dbReference>
<evidence type="ECO:0000256" key="3">
    <source>
        <dbReference type="SAM" id="SignalP"/>
    </source>
</evidence>
<dbReference type="InterPro" id="IPR017946">
    <property type="entry name" value="PLC-like_Pdiesterase_TIM-brl"/>
</dbReference>
<dbReference type="VEuPathDB" id="FungiDB:YALI0_D05863g"/>
<dbReference type="SUPFAM" id="SSF51695">
    <property type="entry name" value="PLC-like phosphodiesterases"/>
    <property type="match status" value="1"/>
</dbReference>
<feature type="chain" id="PRO_5036307967" description="Altered inheritance of mitochondria protein 6" evidence="3">
    <location>
        <begin position="16"/>
        <end position="311"/>
    </location>
</feature>
<sequence>MRLTILASLVTLAMADFASDLKLAQQCKFNLSAEPMPIHSHNDYTRATPLFEALSYGCLSVEADVWWVNDELEVGHVPTDLVQGKTLASLYIEPLVDLLKCQNKNPGGDGLNGIYSQNATQPLQLLIDVKTDGLTTWPHVVEALEPLRERGWLTFLANGTIHERAITVVGTGNTPLSLIEDTDTRDYFFDGPLNNVSNLTASVAPLASTNFFEDIGIVWQPWSPFLVANQIKKVQRQVDAAHALGIKARYWNTPGWPSGLRDGVMSTLWEQGNVDYLNADDLAAAVAVIKGESPKFIFYGPGTFLTDSQSD</sequence>
<evidence type="ECO:0000313" key="7">
    <source>
        <dbReference type="Proteomes" id="UP000256601"/>
    </source>
</evidence>
<accession>A0A1H6PV12</accession>
<evidence type="ECO:0000313" key="6">
    <source>
        <dbReference type="Proteomes" id="UP000182444"/>
    </source>
</evidence>
<dbReference type="PANTHER" id="PTHR31571">
    <property type="entry name" value="ALTERED INHERITANCE OF MITOCHONDRIA PROTEIN 6"/>
    <property type="match status" value="1"/>
</dbReference>
<evidence type="ECO:0000256" key="2">
    <source>
        <dbReference type="ARBA" id="ARBA00014286"/>
    </source>
</evidence>
<dbReference type="VEuPathDB" id="FungiDB:YALI1_D07549g"/>
<protein>
    <recommendedName>
        <fullName evidence="2">Altered inheritance of mitochondria protein 6</fullName>
    </recommendedName>
</protein>
<dbReference type="EMBL" id="KZ859164">
    <property type="protein sequence ID" value="RDW22720.1"/>
    <property type="molecule type" value="Genomic_DNA"/>
</dbReference>
<comment type="similarity">
    <text evidence="1">Belongs to the AIM6 family.</text>
</comment>
<dbReference type="EMBL" id="CP017556">
    <property type="protein sequence ID" value="AOW03645.1"/>
    <property type="molecule type" value="Genomic_DNA"/>
</dbReference>
<dbReference type="GeneID" id="2911043"/>